<keyword evidence="9 11" id="KW-0472">Membrane</keyword>
<evidence type="ECO:0000256" key="10">
    <source>
        <dbReference type="RuleBase" id="RU003983"/>
    </source>
</evidence>
<keyword evidence="1" id="KW-1003">Cell membrane</keyword>
<gene>
    <name evidence="13" type="ordered locus">Vdis_2350</name>
</gene>
<reference evidence="14" key="2">
    <citation type="journal article" date="2010" name="Stand. Genomic Sci.">
        <title>Complete genome sequence of Vulcanisaeta distributa type strain (IC-017T).</title>
        <authorList>
            <person name="Mavromatis K."/>
            <person name="Sikorski J."/>
            <person name="Pabst E."/>
            <person name="Teshima H."/>
            <person name="Lapidus A."/>
            <person name="Lucas S."/>
            <person name="Nolan M."/>
            <person name="Glavina Del Rio T."/>
            <person name="Cheng J."/>
            <person name="Bruce D."/>
            <person name="Goodwin L."/>
            <person name="Pitluck S."/>
            <person name="Liolios K."/>
            <person name="Ivanova N."/>
            <person name="Mikhailova N."/>
            <person name="Pati A."/>
            <person name="Chen A."/>
            <person name="Palaniappan K."/>
            <person name="Land M."/>
            <person name="Hauser L."/>
            <person name="Chang Y."/>
            <person name="Jeffries C."/>
            <person name="Rohde M."/>
            <person name="Spring S."/>
            <person name="Goker M."/>
            <person name="Wirth R."/>
            <person name="Woyke T."/>
            <person name="Bristow J."/>
            <person name="Eisen J."/>
            <person name="Markowitz V."/>
            <person name="Hugenholtz P."/>
            <person name="Klenk H."/>
            <person name="Kyrpides N."/>
        </authorList>
    </citation>
    <scope>NUCLEOTIDE SEQUENCE [LARGE SCALE GENOMIC DNA]</scope>
    <source>
        <strain evidence="14">DSM 14429 / JCM 11212 / NBRC 100878 / IC-017</strain>
    </source>
</reference>
<dbReference type="Gene3D" id="3.30.2010.10">
    <property type="entry name" value="Metalloproteases ('zincins'), catalytic domain"/>
    <property type="match status" value="1"/>
</dbReference>
<dbReference type="OrthoDB" id="28650at2157"/>
<feature type="transmembrane region" description="Helical" evidence="11">
    <location>
        <begin position="147"/>
        <end position="168"/>
    </location>
</feature>
<evidence type="ECO:0000256" key="5">
    <source>
        <dbReference type="ARBA" id="ARBA00022801"/>
    </source>
</evidence>
<dbReference type="HOGENOM" id="CLU_730804_0_0_2"/>
<evidence type="ECO:0000313" key="13">
    <source>
        <dbReference type="EMBL" id="ADN51718.1"/>
    </source>
</evidence>
<evidence type="ECO:0000256" key="6">
    <source>
        <dbReference type="ARBA" id="ARBA00022833"/>
    </source>
</evidence>
<evidence type="ECO:0000256" key="8">
    <source>
        <dbReference type="ARBA" id="ARBA00023049"/>
    </source>
</evidence>
<dbReference type="PANTHER" id="PTHR43221">
    <property type="entry name" value="PROTEASE HTPX"/>
    <property type="match status" value="1"/>
</dbReference>
<dbReference type="AlphaFoldDB" id="E1QR28"/>
<evidence type="ECO:0000256" key="1">
    <source>
        <dbReference type="ARBA" id="ARBA00022475"/>
    </source>
</evidence>
<feature type="transmembrane region" description="Helical" evidence="11">
    <location>
        <begin position="337"/>
        <end position="356"/>
    </location>
</feature>
<sequence>MVGIKTYRVIRDLIKDPQSLINYVEDYLLRIAGLTYAAKEINGEVARLMVHGSNGDAELSINHEVRVKGHGKMRDLVNALVLRYLGTDGMRRITILLLQRGNRVYRVNDLPRSYSPSIGLIGLMLISIMALSIVVAVLRIINVIPSIHLIIILLLSPLLIPIIYSYILQLRVRHGDLRDSRIIKFVLEYSDFEERRFNEALRFLSRIENTRSLNEIRRFLISLVNDARTRPQSFYEEEIDVNSLIKKLGIKGNYGIYLVNVNQCNAASIGLPGINYIILTSRLVSCLNTDELAAVIMHEVGHIIHGDSAKTLFLISLAQLVNIALITYIIPLMSLPAIPILIIAILLEVFGIVSVMKLSEYSADKYALKFVPRRSLAMALIRVTWKELHNELVRRRLSVFASHPSVSSRLVRILQ</sequence>
<evidence type="ECO:0000256" key="9">
    <source>
        <dbReference type="ARBA" id="ARBA00023136"/>
    </source>
</evidence>
<dbReference type="GeneID" id="9753305"/>
<name>E1QR28_VULDI</name>
<accession>E1QR28</accession>
<dbReference type="PANTHER" id="PTHR43221:SF2">
    <property type="entry name" value="PROTEASE HTPX HOMOLOG"/>
    <property type="match status" value="1"/>
</dbReference>
<dbReference type="STRING" id="572478.Vdis_2350"/>
<dbReference type="eggNOG" id="arCOG01334">
    <property type="taxonomic scope" value="Archaea"/>
</dbReference>
<comment type="similarity">
    <text evidence="10">Belongs to the peptidase M48 family.</text>
</comment>
<keyword evidence="8 10" id="KW-0482">Metalloprotease</keyword>
<keyword evidence="7 11" id="KW-1133">Transmembrane helix</keyword>
<organism evidence="13 14">
    <name type="scientific">Vulcanisaeta distributa (strain DSM 14429 / JCM 11212 / NBRC 100878 / IC-017)</name>
    <dbReference type="NCBI Taxonomy" id="572478"/>
    <lineage>
        <taxon>Archaea</taxon>
        <taxon>Thermoproteota</taxon>
        <taxon>Thermoprotei</taxon>
        <taxon>Thermoproteales</taxon>
        <taxon>Thermoproteaceae</taxon>
        <taxon>Vulcanisaeta</taxon>
    </lineage>
</organism>
<comment type="cofactor">
    <cofactor evidence="10">
        <name>Zn(2+)</name>
        <dbReference type="ChEBI" id="CHEBI:29105"/>
    </cofactor>
    <text evidence="10">Binds 1 zinc ion per subunit.</text>
</comment>
<protein>
    <submittedName>
        <fullName evidence="13">Peptidase M48 Ste24p</fullName>
    </submittedName>
</protein>
<keyword evidence="6 10" id="KW-0862">Zinc</keyword>
<dbReference type="InterPro" id="IPR001915">
    <property type="entry name" value="Peptidase_M48"/>
</dbReference>
<reference evidence="13 14" key="1">
    <citation type="journal article" date="2010" name="Stand. Genomic Sci.">
        <title>Complete genome sequence of Vulcanisaeta distributa type strain (IC-017).</title>
        <authorList>
            <person name="Mavromatis K."/>
            <person name="Sikorski J."/>
            <person name="Pabst E."/>
            <person name="Teshima H."/>
            <person name="Lapidus A."/>
            <person name="Lucas S."/>
            <person name="Nolan M."/>
            <person name="Glavina Del Rio T."/>
            <person name="Cheng J.F."/>
            <person name="Bruce D."/>
            <person name="Goodwin L."/>
            <person name="Pitluck S."/>
            <person name="Liolios K."/>
            <person name="Ivanova N."/>
            <person name="Mikhailova N."/>
            <person name="Pati A."/>
            <person name="Chen A."/>
            <person name="Palaniappan K."/>
            <person name="Land M."/>
            <person name="Hauser L."/>
            <person name="Chang Y.J."/>
            <person name="Jeffries C.D."/>
            <person name="Rohde M."/>
            <person name="Spring S."/>
            <person name="Goker M."/>
            <person name="Wirth R."/>
            <person name="Woyke T."/>
            <person name="Bristow J."/>
            <person name="Eisen J.A."/>
            <person name="Markowitz V."/>
            <person name="Hugenholtz P."/>
            <person name="Klenk H.P."/>
            <person name="Kyrpides N.C."/>
        </authorList>
    </citation>
    <scope>NUCLEOTIDE SEQUENCE [LARGE SCALE GENOMIC DNA]</scope>
    <source>
        <strain evidence="14">DSM 14429 / JCM 11212 / NBRC 100878 / IC-017</strain>
    </source>
</reference>
<keyword evidence="4" id="KW-0479">Metal-binding</keyword>
<dbReference type="Pfam" id="PF01435">
    <property type="entry name" value="Peptidase_M48"/>
    <property type="match status" value="1"/>
</dbReference>
<keyword evidence="2 10" id="KW-0645">Protease</keyword>
<feature type="transmembrane region" description="Helical" evidence="11">
    <location>
        <begin position="312"/>
        <end position="331"/>
    </location>
</feature>
<evidence type="ECO:0000256" key="11">
    <source>
        <dbReference type="SAM" id="Phobius"/>
    </source>
</evidence>
<evidence type="ECO:0000256" key="3">
    <source>
        <dbReference type="ARBA" id="ARBA00022692"/>
    </source>
</evidence>
<proteinExistence type="inferred from homology"/>
<evidence type="ECO:0000256" key="4">
    <source>
        <dbReference type="ARBA" id="ARBA00022723"/>
    </source>
</evidence>
<feature type="transmembrane region" description="Helical" evidence="11">
    <location>
        <begin position="118"/>
        <end position="141"/>
    </location>
</feature>
<evidence type="ECO:0000256" key="7">
    <source>
        <dbReference type="ARBA" id="ARBA00022989"/>
    </source>
</evidence>
<evidence type="ECO:0000313" key="14">
    <source>
        <dbReference type="Proteomes" id="UP000006681"/>
    </source>
</evidence>
<dbReference type="GO" id="GO:0004222">
    <property type="term" value="F:metalloendopeptidase activity"/>
    <property type="evidence" value="ECO:0007669"/>
    <property type="project" value="InterPro"/>
</dbReference>
<dbReference type="InterPro" id="IPR050083">
    <property type="entry name" value="HtpX_protease"/>
</dbReference>
<feature type="domain" description="Peptidase M48" evidence="12">
    <location>
        <begin position="241"/>
        <end position="413"/>
    </location>
</feature>
<evidence type="ECO:0000256" key="2">
    <source>
        <dbReference type="ARBA" id="ARBA00022670"/>
    </source>
</evidence>
<evidence type="ECO:0000259" key="12">
    <source>
        <dbReference type="Pfam" id="PF01435"/>
    </source>
</evidence>
<dbReference type="Proteomes" id="UP000006681">
    <property type="component" value="Chromosome"/>
</dbReference>
<dbReference type="GO" id="GO:0046872">
    <property type="term" value="F:metal ion binding"/>
    <property type="evidence" value="ECO:0007669"/>
    <property type="project" value="UniProtKB-KW"/>
</dbReference>
<keyword evidence="5 10" id="KW-0378">Hydrolase</keyword>
<keyword evidence="3 11" id="KW-0812">Transmembrane</keyword>
<dbReference type="EMBL" id="CP002100">
    <property type="protein sequence ID" value="ADN51718.1"/>
    <property type="molecule type" value="Genomic_DNA"/>
</dbReference>
<keyword evidence="14" id="KW-1185">Reference proteome</keyword>
<dbReference type="RefSeq" id="WP_013337443.1">
    <property type="nucleotide sequence ID" value="NC_014537.1"/>
</dbReference>
<dbReference type="KEGG" id="vdi:Vdis_2350"/>
<dbReference type="GO" id="GO:0006508">
    <property type="term" value="P:proteolysis"/>
    <property type="evidence" value="ECO:0007669"/>
    <property type="project" value="UniProtKB-KW"/>
</dbReference>